<dbReference type="InterPro" id="IPR036397">
    <property type="entry name" value="RNaseH_sf"/>
</dbReference>
<dbReference type="OrthoDB" id="4843387at2759"/>
<comment type="caution">
    <text evidence="1">The sequence shown here is derived from an EMBL/GenBank/DDBJ whole genome shotgun (WGS) entry which is preliminary data.</text>
</comment>
<organism evidence="1 2">
    <name type="scientific">Ramazzottius varieornatus</name>
    <name type="common">Water bear</name>
    <name type="synonym">Tardigrade</name>
    <dbReference type="NCBI Taxonomy" id="947166"/>
    <lineage>
        <taxon>Eukaryota</taxon>
        <taxon>Metazoa</taxon>
        <taxon>Ecdysozoa</taxon>
        <taxon>Tardigrada</taxon>
        <taxon>Eutardigrada</taxon>
        <taxon>Parachela</taxon>
        <taxon>Hypsibioidea</taxon>
        <taxon>Ramazzottiidae</taxon>
        <taxon>Ramazzottius</taxon>
    </lineage>
</organism>
<dbReference type="GO" id="GO:0003676">
    <property type="term" value="F:nucleic acid binding"/>
    <property type="evidence" value="ECO:0007669"/>
    <property type="project" value="InterPro"/>
</dbReference>
<proteinExistence type="predicted"/>
<evidence type="ECO:0000313" key="1">
    <source>
        <dbReference type="EMBL" id="GAV00346.1"/>
    </source>
</evidence>
<sequence>MDRFQYRYTLKNNLKQSAKILKLQHGWLFQHDHYPKHDSILANDWFKKNHPELLFLAPYSPDLNPIEHLGTI</sequence>
<keyword evidence="2" id="KW-1185">Reference proteome</keyword>
<dbReference type="AlphaFoldDB" id="A0A1D1VHS3"/>
<evidence type="ECO:0000313" key="2">
    <source>
        <dbReference type="Proteomes" id="UP000186922"/>
    </source>
</evidence>
<dbReference type="Proteomes" id="UP000186922">
    <property type="component" value="Unassembled WGS sequence"/>
</dbReference>
<name>A0A1D1VHS3_RAMVA</name>
<accession>A0A1D1VHS3</accession>
<protein>
    <recommendedName>
        <fullName evidence="3">Tc1-like transposase DDE domain-containing protein</fullName>
    </recommendedName>
</protein>
<gene>
    <name evidence="1" type="primary">RvY_11209-1</name>
    <name evidence="1" type="synonym">RvY_11209.1</name>
    <name evidence="1" type="ORF">RvY_11209</name>
</gene>
<dbReference type="EMBL" id="BDGG01000006">
    <property type="protein sequence ID" value="GAV00346.1"/>
    <property type="molecule type" value="Genomic_DNA"/>
</dbReference>
<dbReference type="Gene3D" id="3.30.420.10">
    <property type="entry name" value="Ribonuclease H-like superfamily/Ribonuclease H"/>
    <property type="match status" value="1"/>
</dbReference>
<reference evidence="1 2" key="1">
    <citation type="journal article" date="2016" name="Nat. Commun.">
        <title>Extremotolerant tardigrade genome and improved radiotolerance of human cultured cells by tardigrade-unique protein.</title>
        <authorList>
            <person name="Hashimoto T."/>
            <person name="Horikawa D.D."/>
            <person name="Saito Y."/>
            <person name="Kuwahara H."/>
            <person name="Kozuka-Hata H."/>
            <person name="Shin-I T."/>
            <person name="Minakuchi Y."/>
            <person name="Ohishi K."/>
            <person name="Motoyama A."/>
            <person name="Aizu T."/>
            <person name="Enomoto A."/>
            <person name="Kondo K."/>
            <person name="Tanaka S."/>
            <person name="Hara Y."/>
            <person name="Koshikawa S."/>
            <person name="Sagara H."/>
            <person name="Miura T."/>
            <person name="Yokobori S."/>
            <person name="Miyagawa K."/>
            <person name="Suzuki Y."/>
            <person name="Kubo T."/>
            <person name="Oyama M."/>
            <person name="Kohara Y."/>
            <person name="Fujiyama A."/>
            <person name="Arakawa K."/>
            <person name="Katayama T."/>
            <person name="Toyoda A."/>
            <person name="Kunieda T."/>
        </authorList>
    </citation>
    <scope>NUCLEOTIDE SEQUENCE [LARGE SCALE GENOMIC DNA]</scope>
    <source>
        <strain evidence="1 2">YOKOZUNA-1</strain>
    </source>
</reference>
<evidence type="ECO:0008006" key="3">
    <source>
        <dbReference type="Google" id="ProtNLM"/>
    </source>
</evidence>